<protein>
    <submittedName>
        <fullName evidence="1">Uncharacterized protein</fullName>
    </submittedName>
</protein>
<dbReference type="Gene3D" id="3.30.559.10">
    <property type="entry name" value="Chloramphenicol acetyltransferase-like domain"/>
    <property type="match status" value="1"/>
</dbReference>
<dbReference type="Proteomes" id="UP001445335">
    <property type="component" value="Unassembled WGS sequence"/>
</dbReference>
<comment type="caution">
    <text evidence="1">The sequence shown here is derived from an EMBL/GenBank/DDBJ whole genome shotgun (WGS) entry which is preliminary data.</text>
</comment>
<proteinExistence type="predicted"/>
<organism evidence="1 2">
    <name type="scientific">Elliptochloris bilobata</name>
    <dbReference type="NCBI Taxonomy" id="381761"/>
    <lineage>
        <taxon>Eukaryota</taxon>
        <taxon>Viridiplantae</taxon>
        <taxon>Chlorophyta</taxon>
        <taxon>core chlorophytes</taxon>
        <taxon>Trebouxiophyceae</taxon>
        <taxon>Trebouxiophyceae incertae sedis</taxon>
        <taxon>Elliptochloris clade</taxon>
        <taxon>Elliptochloris</taxon>
    </lineage>
</organism>
<dbReference type="AlphaFoldDB" id="A0AAW1RB13"/>
<sequence>MAPLRLWEQVCSSMGVTYGFELKGKFDEAQLKEAWKLVQKEVPYARTVIRIVVGEIAFVEDPQLLPVEVVLGKALRDVTEEMVKSANTARDHGQGTFFFKLFSDETAKKHLLVVTMNHAGADANSGFRILQTLFAHIGNLSAGKPAVEGAPKATADVLGGMPAKFTAAALKLPAAYMPMLPALDKAAGASGTEAILGALSPEATAQLLSQCVDPPVPAEAVAAGCSLLWWPQQLAAGDKLWDVAAAASIAVRRERDAKGGLAFWKRLHADRTMAEANSTTLGVIPLQPQHGALRIASVYIMLAAYGAASPDEAGTYFMAHTFDNRRALSQVLASDAGEKATVADFLSGAGGLSALTIGA</sequence>
<gene>
    <name evidence="1" type="ORF">WJX81_001702</name>
</gene>
<dbReference type="EMBL" id="JALJOU010000049">
    <property type="protein sequence ID" value="KAK9830884.1"/>
    <property type="molecule type" value="Genomic_DNA"/>
</dbReference>
<dbReference type="InterPro" id="IPR023213">
    <property type="entry name" value="CAT-like_dom_sf"/>
</dbReference>
<dbReference type="SUPFAM" id="SSF52777">
    <property type="entry name" value="CoA-dependent acyltransferases"/>
    <property type="match status" value="1"/>
</dbReference>
<name>A0AAW1RB13_9CHLO</name>
<keyword evidence="2" id="KW-1185">Reference proteome</keyword>
<accession>A0AAW1RB13</accession>
<reference evidence="1 2" key="1">
    <citation type="journal article" date="2024" name="Nat. Commun.">
        <title>Phylogenomics reveals the evolutionary origins of lichenization in chlorophyte algae.</title>
        <authorList>
            <person name="Puginier C."/>
            <person name="Libourel C."/>
            <person name="Otte J."/>
            <person name="Skaloud P."/>
            <person name="Haon M."/>
            <person name="Grisel S."/>
            <person name="Petersen M."/>
            <person name="Berrin J.G."/>
            <person name="Delaux P.M."/>
            <person name="Dal Grande F."/>
            <person name="Keller J."/>
        </authorList>
    </citation>
    <scope>NUCLEOTIDE SEQUENCE [LARGE SCALE GENOMIC DNA]</scope>
    <source>
        <strain evidence="1 2">SAG 245.80</strain>
    </source>
</reference>
<evidence type="ECO:0000313" key="1">
    <source>
        <dbReference type="EMBL" id="KAK9830884.1"/>
    </source>
</evidence>
<evidence type="ECO:0000313" key="2">
    <source>
        <dbReference type="Proteomes" id="UP001445335"/>
    </source>
</evidence>